<keyword evidence="2" id="KW-1185">Reference proteome</keyword>
<name>A0A7J9FLM1_9ROSI</name>
<accession>A0A7J9FLM1</accession>
<gene>
    <name evidence="1" type="ORF">Gotri_025992</name>
</gene>
<dbReference type="EMBL" id="JABEZW010222053">
    <property type="protein sequence ID" value="MBA0786193.1"/>
    <property type="molecule type" value="Genomic_DNA"/>
</dbReference>
<evidence type="ECO:0000313" key="2">
    <source>
        <dbReference type="Proteomes" id="UP000593568"/>
    </source>
</evidence>
<sequence>MGRFARMAIYINFDKPFVSQVWINREIQKLCMNPYLQFVLHVHAGGGLRSHHDKHDGNSYGVQTFDEVKRKKRRNLRDTYN</sequence>
<proteinExistence type="predicted"/>
<comment type="caution">
    <text evidence="1">The sequence shown here is derived from an EMBL/GenBank/DDBJ whole genome shotgun (WGS) entry which is preliminary data.</text>
</comment>
<dbReference type="Proteomes" id="UP000593568">
    <property type="component" value="Unassembled WGS sequence"/>
</dbReference>
<evidence type="ECO:0000313" key="1">
    <source>
        <dbReference type="EMBL" id="MBA0786193.1"/>
    </source>
</evidence>
<protein>
    <submittedName>
        <fullName evidence="1">Uncharacterized protein</fullName>
    </submittedName>
</protein>
<feature type="non-terminal residue" evidence="1">
    <location>
        <position position="81"/>
    </location>
</feature>
<dbReference type="AlphaFoldDB" id="A0A7J9FLM1"/>
<organism evidence="1 2">
    <name type="scientific">Gossypium trilobum</name>
    <dbReference type="NCBI Taxonomy" id="34281"/>
    <lineage>
        <taxon>Eukaryota</taxon>
        <taxon>Viridiplantae</taxon>
        <taxon>Streptophyta</taxon>
        <taxon>Embryophyta</taxon>
        <taxon>Tracheophyta</taxon>
        <taxon>Spermatophyta</taxon>
        <taxon>Magnoliopsida</taxon>
        <taxon>eudicotyledons</taxon>
        <taxon>Gunneridae</taxon>
        <taxon>Pentapetalae</taxon>
        <taxon>rosids</taxon>
        <taxon>malvids</taxon>
        <taxon>Malvales</taxon>
        <taxon>Malvaceae</taxon>
        <taxon>Malvoideae</taxon>
        <taxon>Gossypium</taxon>
    </lineage>
</organism>
<reference evidence="1 2" key="1">
    <citation type="journal article" date="2019" name="Genome Biol. Evol.">
        <title>Insights into the evolution of the New World diploid cottons (Gossypium, subgenus Houzingenia) based on genome sequencing.</title>
        <authorList>
            <person name="Grover C.E."/>
            <person name="Arick M.A. 2nd"/>
            <person name="Thrash A."/>
            <person name="Conover J.L."/>
            <person name="Sanders W.S."/>
            <person name="Peterson D.G."/>
            <person name="Frelichowski J.E."/>
            <person name="Scheffler J.A."/>
            <person name="Scheffler B.E."/>
            <person name="Wendel J.F."/>
        </authorList>
    </citation>
    <scope>NUCLEOTIDE SEQUENCE [LARGE SCALE GENOMIC DNA]</scope>
    <source>
        <strain evidence="1">8</strain>
        <tissue evidence="1">Leaf</tissue>
    </source>
</reference>